<dbReference type="InterPro" id="IPR001507">
    <property type="entry name" value="ZP_dom"/>
</dbReference>
<dbReference type="InterPro" id="IPR056953">
    <property type="entry name" value="CUT_N"/>
</dbReference>
<evidence type="ECO:0000313" key="11">
    <source>
        <dbReference type="WBParaSite" id="ACRNAN_Path_103.g377.t1"/>
    </source>
</evidence>
<keyword evidence="5" id="KW-0732">Signal</keyword>
<comment type="subcellular location">
    <subcellularLocation>
        <location evidence="1">Cell membrane</location>
        <topology evidence="1">Single-pass type I membrane protein</topology>
    </subcellularLocation>
</comment>
<protein>
    <submittedName>
        <fullName evidence="11">ZP domain-containing protein</fullName>
    </submittedName>
</protein>
<evidence type="ECO:0000256" key="1">
    <source>
        <dbReference type="ARBA" id="ARBA00004251"/>
    </source>
</evidence>
<dbReference type="GO" id="GO:0042302">
    <property type="term" value="F:structural constituent of cuticle"/>
    <property type="evidence" value="ECO:0007669"/>
    <property type="project" value="UniProtKB-KW"/>
</dbReference>
<keyword evidence="2" id="KW-0193">Cuticle</keyword>
<evidence type="ECO:0000256" key="6">
    <source>
        <dbReference type="ARBA" id="ARBA00022989"/>
    </source>
</evidence>
<dbReference type="GO" id="GO:0005886">
    <property type="term" value="C:plasma membrane"/>
    <property type="evidence" value="ECO:0007669"/>
    <property type="project" value="UniProtKB-SubCell"/>
</dbReference>
<evidence type="ECO:0000256" key="7">
    <source>
        <dbReference type="ARBA" id="ARBA00023136"/>
    </source>
</evidence>
<proteinExistence type="predicted"/>
<dbReference type="AlphaFoldDB" id="A0A914BUM2"/>
<keyword evidence="3" id="KW-1003">Cell membrane</keyword>
<dbReference type="WBParaSite" id="ACRNAN_Path_103.g377.t1">
    <property type="protein sequence ID" value="ACRNAN_Path_103.g377.t1"/>
    <property type="gene ID" value="ACRNAN_Path_103.g377"/>
</dbReference>
<evidence type="ECO:0000256" key="2">
    <source>
        <dbReference type="ARBA" id="ARBA00022460"/>
    </source>
</evidence>
<name>A0A914BUM2_9BILA</name>
<dbReference type="InterPro" id="IPR051962">
    <property type="entry name" value="Cuticlin"/>
</dbReference>
<evidence type="ECO:0000313" key="10">
    <source>
        <dbReference type="Proteomes" id="UP000887540"/>
    </source>
</evidence>
<dbReference type="SMART" id="SM00241">
    <property type="entry name" value="ZP"/>
    <property type="match status" value="1"/>
</dbReference>
<keyword evidence="6 8" id="KW-1133">Transmembrane helix</keyword>
<organism evidence="10 11">
    <name type="scientific">Acrobeloides nanus</name>
    <dbReference type="NCBI Taxonomy" id="290746"/>
    <lineage>
        <taxon>Eukaryota</taxon>
        <taxon>Metazoa</taxon>
        <taxon>Ecdysozoa</taxon>
        <taxon>Nematoda</taxon>
        <taxon>Chromadorea</taxon>
        <taxon>Rhabditida</taxon>
        <taxon>Tylenchina</taxon>
        <taxon>Cephalobomorpha</taxon>
        <taxon>Cephaloboidea</taxon>
        <taxon>Cephalobidae</taxon>
        <taxon>Acrobeloides</taxon>
    </lineage>
</organism>
<dbReference type="PANTHER" id="PTHR22907:SF54">
    <property type="entry name" value="GH04558P"/>
    <property type="match status" value="1"/>
</dbReference>
<dbReference type="Pfam" id="PF25057">
    <property type="entry name" value="CUT_N"/>
    <property type="match status" value="1"/>
</dbReference>
<evidence type="ECO:0000256" key="8">
    <source>
        <dbReference type="SAM" id="Phobius"/>
    </source>
</evidence>
<evidence type="ECO:0000256" key="5">
    <source>
        <dbReference type="ARBA" id="ARBA00022729"/>
    </source>
</evidence>
<dbReference type="InterPro" id="IPR057475">
    <property type="entry name" value="CUT_C"/>
</dbReference>
<keyword evidence="10" id="KW-1185">Reference proteome</keyword>
<feature type="domain" description="ZP" evidence="9">
    <location>
        <begin position="10"/>
        <end position="274"/>
    </location>
</feature>
<dbReference type="PROSITE" id="PS51034">
    <property type="entry name" value="ZP_2"/>
    <property type="match status" value="1"/>
</dbReference>
<dbReference type="Proteomes" id="UP000887540">
    <property type="component" value="Unplaced"/>
</dbReference>
<reference evidence="11" key="1">
    <citation type="submission" date="2022-11" db="UniProtKB">
        <authorList>
            <consortium name="WormBaseParasite"/>
        </authorList>
    </citation>
    <scope>IDENTIFICATION</scope>
</reference>
<evidence type="ECO:0000259" key="9">
    <source>
        <dbReference type="PROSITE" id="PS51034"/>
    </source>
</evidence>
<keyword evidence="7 8" id="KW-0472">Membrane</keyword>
<feature type="transmembrane region" description="Helical" evidence="8">
    <location>
        <begin position="341"/>
        <end position="367"/>
    </location>
</feature>
<keyword evidence="4 8" id="KW-0812">Transmembrane</keyword>
<accession>A0A914BUM2</accession>
<evidence type="ECO:0000256" key="3">
    <source>
        <dbReference type="ARBA" id="ARBA00022475"/>
    </source>
</evidence>
<sequence length="379" mass="43174">MNRVISAELVCTEREMQLHVLIEKPLTHSARIFVKDQSRNPLCSLIYPANPDHNALMFRIPLSTCDMKRVQQYTNRFSFTTSVVVSFHKMFVSSMDRAYRITCDYSKTFNPRTTKEITVGVGVQDPEDNHVRQILPEIPECSYKLFRVQKHFNTDSGNEVSFEFSEARTVRVGEELEHRWNCEKMHPDQFIFIHNCMVNPEFSMGNDPVIVDARGCTIDPMGMGKIVYSIDGKSASSRHLAYKFADYPNLLFKCSVSICRKSLMTSCVNPDGSPVTIPPNCVKRSSRALTKTALPLSVNGTSSKSSPKNMIELSEAIRVEDINESNLDSEKPKLLSECDCWLSIIYIPISMILLVLCVTSVIFIMIYKRTKKSFPLIFY</sequence>
<evidence type="ECO:0000256" key="4">
    <source>
        <dbReference type="ARBA" id="ARBA00022692"/>
    </source>
</evidence>
<dbReference type="PANTHER" id="PTHR22907">
    <property type="entry name" value="GH04558P"/>
    <property type="match status" value="1"/>
</dbReference>
<dbReference type="Pfam" id="PF25301">
    <property type="entry name" value="CUT_C"/>
    <property type="match status" value="1"/>
</dbReference>